<dbReference type="EMBL" id="SMKO01000202">
    <property type="protein sequence ID" value="TDC91794.1"/>
    <property type="molecule type" value="Genomic_DNA"/>
</dbReference>
<dbReference type="InterPro" id="IPR050446">
    <property type="entry name" value="FAD-oxidoreductase/Apoptosis"/>
</dbReference>
<keyword evidence="4" id="KW-0560">Oxidoreductase</keyword>
<evidence type="ECO:0000313" key="8">
    <source>
        <dbReference type="Proteomes" id="UP000295258"/>
    </source>
</evidence>
<dbReference type="Pfam" id="PF07992">
    <property type="entry name" value="Pyr_redox_2"/>
    <property type="match status" value="1"/>
</dbReference>
<proteinExistence type="predicted"/>
<dbReference type="PRINTS" id="PR00469">
    <property type="entry name" value="PNDRDTASEII"/>
</dbReference>
<evidence type="ECO:0000313" key="7">
    <source>
        <dbReference type="EMBL" id="TDC91794.1"/>
    </source>
</evidence>
<evidence type="ECO:0000259" key="6">
    <source>
        <dbReference type="Pfam" id="PF14759"/>
    </source>
</evidence>
<feature type="domain" description="FAD/NAD(P)-binding" evidence="5">
    <location>
        <begin position="7"/>
        <end position="283"/>
    </location>
</feature>
<dbReference type="PANTHER" id="PTHR43557">
    <property type="entry name" value="APOPTOSIS-INDUCING FACTOR 1"/>
    <property type="match status" value="1"/>
</dbReference>
<dbReference type="InterPro" id="IPR036188">
    <property type="entry name" value="FAD/NAD-bd_sf"/>
</dbReference>
<gene>
    <name evidence="7" type="ORF">E1292_42165</name>
</gene>
<dbReference type="SUPFAM" id="SSF51905">
    <property type="entry name" value="FAD/NAD(P)-binding domain"/>
    <property type="match status" value="2"/>
</dbReference>
<evidence type="ECO:0000256" key="3">
    <source>
        <dbReference type="ARBA" id="ARBA00022827"/>
    </source>
</evidence>
<dbReference type="PRINTS" id="PR00368">
    <property type="entry name" value="FADPNR"/>
</dbReference>
<evidence type="ECO:0000256" key="4">
    <source>
        <dbReference type="ARBA" id="ARBA00023002"/>
    </source>
</evidence>
<dbReference type="InterPro" id="IPR023753">
    <property type="entry name" value="FAD/NAD-binding_dom"/>
</dbReference>
<dbReference type="Gene3D" id="3.30.390.30">
    <property type="match status" value="1"/>
</dbReference>
<name>A0A4R4URR0_9ACTN</name>
<dbReference type="AlphaFoldDB" id="A0A4R4URR0"/>
<dbReference type="Proteomes" id="UP000295258">
    <property type="component" value="Unassembled WGS sequence"/>
</dbReference>
<dbReference type="Gene3D" id="3.50.50.60">
    <property type="entry name" value="FAD/NAD(P)-binding domain"/>
    <property type="match status" value="2"/>
</dbReference>
<keyword evidence="8" id="KW-1185">Reference proteome</keyword>
<organism evidence="7 8">
    <name type="scientific">Nonomuraea deserti</name>
    <dbReference type="NCBI Taxonomy" id="1848322"/>
    <lineage>
        <taxon>Bacteria</taxon>
        <taxon>Bacillati</taxon>
        <taxon>Actinomycetota</taxon>
        <taxon>Actinomycetes</taxon>
        <taxon>Streptosporangiales</taxon>
        <taxon>Streptosporangiaceae</taxon>
        <taxon>Nonomuraea</taxon>
    </lineage>
</organism>
<dbReference type="InterPro" id="IPR028202">
    <property type="entry name" value="Reductase_C"/>
</dbReference>
<dbReference type="PANTHER" id="PTHR43557:SF2">
    <property type="entry name" value="RIESKE DOMAIN-CONTAINING PROTEIN-RELATED"/>
    <property type="match status" value="1"/>
</dbReference>
<dbReference type="Pfam" id="PF14759">
    <property type="entry name" value="Reductase_C"/>
    <property type="match status" value="1"/>
</dbReference>
<reference evidence="7 8" key="1">
    <citation type="submission" date="2019-03" db="EMBL/GenBank/DDBJ databases">
        <title>Draft genome sequences of novel Actinobacteria.</title>
        <authorList>
            <person name="Sahin N."/>
            <person name="Ay H."/>
            <person name="Saygin H."/>
        </authorList>
    </citation>
    <scope>NUCLEOTIDE SEQUENCE [LARGE SCALE GENOMIC DNA]</scope>
    <source>
        <strain evidence="7 8">KC310</strain>
    </source>
</reference>
<feature type="domain" description="Reductase C-terminal" evidence="6">
    <location>
        <begin position="306"/>
        <end position="400"/>
    </location>
</feature>
<dbReference type="InterPro" id="IPR016156">
    <property type="entry name" value="FAD/NAD-linked_Rdtase_dimer_sf"/>
</dbReference>
<comment type="cofactor">
    <cofactor evidence="1">
        <name>FAD</name>
        <dbReference type="ChEBI" id="CHEBI:57692"/>
    </cofactor>
</comment>
<protein>
    <submittedName>
        <fullName evidence="7">NAD(P)/FAD-dependent oxidoreductase</fullName>
    </submittedName>
</protein>
<evidence type="ECO:0000256" key="2">
    <source>
        <dbReference type="ARBA" id="ARBA00022630"/>
    </source>
</evidence>
<comment type="caution">
    <text evidence="7">The sequence shown here is derived from an EMBL/GenBank/DDBJ whole genome shotgun (WGS) entry which is preliminary data.</text>
</comment>
<dbReference type="GO" id="GO:0016651">
    <property type="term" value="F:oxidoreductase activity, acting on NAD(P)H"/>
    <property type="evidence" value="ECO:0007669"/>
    <property type="project" value="TreeGrafter"/>
</dbReference>
<evidence type="ECO:0000256" key="1">
    <source>
        <dbReference type="ARBA" id="ARBA00001974"/>
    </source>
</evidence>
<keyword evidence="2" id="KW-0285">Flavoprotein</keyword>
<keyword evidence="3" id="KW-0274">FAD</keyword>
<evidence type="ECO:0000259" key="5">
    <source>
        <dbReference type="Pfam" id="PF07992"/>
    </source>
</evidence>
<dbReference type="SUPFAM" id="SSF55424">
    <property type="entry name" value="FAD/NAD-linked reductases, dimerisation (C-terminal) domain"/>
    <property type="match status" value="1"/>
</dbReference>
<dbReference type="GO" id="GO:0005737">
    <property type="term" value="C:cytoplasm"/>
    <property type="evidence" value="ECO:0007669"/>
    <property type="project" value="TreeGrafter"/>
</dbReference>
<sequence>MVINVNHVVVVGAGLAGLRTVEALRSRGFTGRVTMVGRERHRPYDRPPLSKAVLSGEADDSYVGADLAALDVEFWPGVSAKSLRKGVVETTEGELGYDGLVIATGADPIRLPGDGPQHVLRTLDDAHELRAMLVPGARVAIIGAGWIGAEVATAARRAGCAVTVIEAGPAPLATAVGAEIGARTVPWYDGIDLRLGAMVDSVDEGGVRLVGGAFVDAHVVVTGIGVRPAVEWLADADIDLHNGVVTDEHLRASLPGVVAVGDCAAWWSRRWQTRLRVEHWDSALNAPDVAAATLLGEDAVYDPVPYFWSEQFGHMVQYAGHHPAGERLVHRGGTEGGDTEGKAGQEGKWSAVWLTADDALAAVLAVDRPRDLVQGRRIIASGQRIDAKRLVDPEVSLRDCVV</sequence>
<accession>A0A4R4URR0</accession>